<evidence type="ECO:0000313" key="2">
    <source>
        <dbReference type="Proteomes" id="UP000054248"/>
    </source>
</evidence>
<dbReference type="EMBL" id="KN823065">
    <property type="protein sequence ID" value="KIO24247.1"/>
    <property type="molecule type" value="Genomic_DNA"/>
</dbReference>
<reference evidence="1 2" key="1">
    <citation type="submission" date="2014-04" db="EMBL/GenBank/DDBJ databases">
        <authorList>
            <consortium name="DOE Joint Genome Institute"/>
            <person name="Kuo A."/>
            <person name="Girlanda M."/>
            <person name="Perotto S."/>
            <person name="Kohler A."/>
            <person name="Nagy L.G."/>
            <person name="Floudas D."/>
            <person name="Copeland A."/>
            <person name="Barry K.W."/>
            <person name="Cichocki N."/>
            <person name="Veneault-Fourrey C."/>
            <person name="LaButti K."/>
            <person name="Lindquist E.A."/>
            <person name="Lipzen A."/>
            <person name="Lundell T."/>
            <person name="Morin E."/>
            <person name="Murat C."/>
            <person name="Sun H."/>
            <person name="Tunlid A."/>
            <person name="Henrissat B."/>
            <person name="Grigoriev I.V."/>
            <person name="Hibbett D.S."/>
            <person name="Martin F."/>
            <person name="Nordberg H.P."/>
            <person name="Cantor M.N."/>
            <person name="Hua S.X."/>
        </authorList>
    </citation>
    <scope>NUCLEOTIDE SEQUENCE [LARGE SCALE GENOMIC DNA]</scope>
    <source>
        <strain evidence="1 2">MUT 4182</strain>
    </source>
</reference>
<keyword evidence="2" id="KW-1185">Reference proteome</keyword>
<proteinExistence type="predicted"/>
<evidence type="ECO:0000313" key="1">
    <source>
        <dbReference type="EMBL" id="KIO24247.1"/>
    </source>
</evidence>
<dbReference type="Proteomes" id="UP000054248">
    <property type="component" value="Unassembled WGS sequence"/>
</dbReference>
<name>A0A0C3LS65_9AGAM</name>
<protein>
    <submittedName>
        <fullName evidence="1">Uncharacterized protein</fullName>
    </submittedName>
</protein>
<gene>
    <name evidence="1" type="ORF">M407DRAFT_103007</name>
</gene>
<accession>A0A0C3LS65</accession>
<dbReference type="AlphaFoldDB" id="A0A0C3LS65"/>
<organism evidence="1 2">
    <name type="scientific">Tulasnella calospora MUT 4182</name>
    <dbReference type="NCBI Taxonomy" id="1051891"/>
    <lineage>
        <taxon>Eukaryota</taxon>
        <taxon>Fungi</taxon>
        <taxon>Dikarya</taxon>
        <taxon>Basidiomycota</taxon>
        <taxon>Agaricomycotina</taxon>
        <taxon>Agaricomycetes</taxon>
        <taxon>Cantharellales</taxon>
        <taxon>Tulasnellaceae</taxon>
        <taxon>Tulasnella</taxon>
    </lineage>
</organism>
<sequence length="80" mass="9210">MQLCPRIHCCRVGSWGSKMRTPPRGEPCQRPQGRLRCALKTLPSCISLLYLLLNTMDSLKRDVGLRGSTLFWSGLRRFCW</sequence>
<reference evidence="2" key="2">
    <citation type="submission" date="2015-01" db="EMBL/GenBank/DDBJ databases">
        <title>Evolutionary Origins and Diversification of the Mycorrhizal Mutualists.</title>
        <authorList>
            <consortium name="DOE Joint Genome Institute"/>
            <consortium name="Mycorrhizal Genomics Consortium"/>
            <person name="Kohler A."/>
            <person name="Kuo A."/>
            <person name="Nagy L.G."/>
            <person name="Floudas D."/>
            <person name="Copeland A."/>
            <person name="Barry K.W."/>
            <person name="Cichocki N."/>
            <person name="Veneault-Fourrey C."/>
            <person name="LaButti K."/>
            <person name="Lindquist E.A."/>
            <person name="Lipzen A."/>
            <person name="Lundell T."/>
            <person name="Morin E."/>
            <person name="Murat C."/>
            <person name="Riley R."/>
            <person name="Ohm R."/>
            <person name="Sun H."/>
            <person name="Tunlid A."/>
            <person name="Henrissat B."/>
            <person name="Grigoriev I.V."/>
            <person name="Hibbett D.S."/>
            <person name="Martin F."/>
        </authorList>
    </citation>
    <scope>NUCLEOTIDE SEQUENCE [LARGE SCALE GENOMIC DNA]</scope>
    <source>
        <strain evidence="2">MUT 4182</strain>
    </source>
</reference>
<dbReference type="HOGENOM" id="CLU_2591526_0_0_1"/>